<dbReference type="InterPro" id="IPR002110">
    <property type="entry name" value="Ankyrin_rpt"/>
</dbReference>
<dbReference type="EMBL" id="VJMJ01000020">
    <property type="protein sequence ID" value="KAF0743224.1"/>
    <property type="molecule type" value="Genomic_DNA"/>
</dbReference>
<dbReference type="AlphaFoldDB" id="A0A6G0XRY8"/>
<dbReference type="OrthoDB" id="58286at2759"/>
<protein>
    <submittedName>
        <fullName evidence="1">Uncharacterized protein</fullName>
    </submittedName>
</protein>
<organism evidence="1 2">
    <name type="scientific">Aphanomyces euteiches</name>
    <dbReference type="NCBI Taxonomy" id="100861"/>
    <lineage>
        <taxon>Eukaryota</taxon>
        <taxon>Sar</taxon>
        <taxon>Stramenopiles</taxon>
        <taxon>Oomycota</taxon>
        <taxon>Saprolegniomycetes</taxon>
        <taxon>Saprolegniales</taxon>
        <taxon>Verrucalvaceae</taxon>
        <taxon>Aphanomyces</taxon>
    </lineage>
</organism>
<sequence length="239" mass="27021">MSATSTILSVLLNADTLHRIQGYQHGLYEDLIKDFQSWKAIRAWFDPARQQTMCELPGDACSRSLDDYFVDDIEDRAFLMHRAIVNGRLDHVQRWIACHGDVSCYAMDCAAAHGQLKIIEWLHSTRSEGCTTDAMDFAALRGHLDVVRFLHKHQKRATFLAMDFAAGQGHLDIVRFLHNNRSEGCTTMAIDAAASNGHLQVVAFLHQHRHEGYTKKAIDGATTHRHDHVVAFLKSIESR</sequence>
<keyword evidence="2" id="KW-1185">Reference proteome</keyword>
<dbReference type="PANTHER" id="PTHR46586:SF3">
    <property type="entry name" value="ANKYRIN REPEAT-CONTAINING PROTEIN"/>
    <property type="match status" value="1"/>
</dbReference>
<dbReference type="Gene3D" id="1.25.40.20">
    <property type="entry name" value="Ankyrin repeat-containing domain"/>
    <property type="match status" value="1"/>
</dbReference>
<dbReference type="SUPFAM" id="SSF48403">
    <property type="entry name" value="Ankyrin repeat"/>
    <property type="match status" value="1"/>
</dbReference>
<gene>
    <name evidence="1" type="ORF">Ae201684_002013</name>
</gene>
<dbReference type="Pfam" id="PF13637">
    <property type="entry name" value="Ank_4"/>
    <property type="match status" value="2"/>
</dbReference>
<dbReference type="Proteomes" id="UP000481153">
    <property type="component" value="Unassembled WGS sequence"/>
</dbReference>
<comment type="caution">
    <text evidence="1">The sequence shown here is derived from an EMBL/GenBank/DDBJ whole genome shotgun (WGS) entry which is preliminary data.</text>
</comment>
<dbReference type="InterPro" id="IPR036770">
    <property type="entry name" value="Ankyrin_rpt-contain_sf"/>
</dbReference>
<proteinExistence type="predicted"/>
<dbReference type="VEuPathDB" id="FungiDB:AeMF1_012942"/>
<dbReference type="InterPro" id="IPR052050">
    <property type="entry name" value="SecEffector_AnkRepeat"/>
</dbReference>
<evidence type="ECO:0000313" key="1">
    <source>
        <dbReference type="EMBL" id="KAF0743224.1"/>
    </source>
</evidence>
<dbReference type="PANTHER" id="PTHR46586">
    <property type="entry name" value="ANKYRIN REPEAT-CONTAINING PROTEIN"/>
    <property type="match status" value="1"/>
</dbReference>
<accession>A0A6G0XRY8</accession>
<reference evidence="1 2" key="1">
    <citation type="submission" date="2019-07" db="EMBL/GenBank/DDBJ databases">
        <title>Genomics analysis of Aphanomyces spp. identifies a new class of oomycete effector associated with host adaptation.</title>
        <authorList>
            <person name="Gaulin E."/>
        </authorList>
    </citation>
    <scope>NUCLEOTIDE SEQUENCE [LARGE SCALE GENOMIC DNA]</scope>
    <source>
        <strain evidence="1 2">ATCC 201684</strain>
    </source>
</reference>
<evidence type="ECO:0000313" key="2">
    <source>
        <dbReference type="Proteomes" id="UP000481153"/>
    </source>
</evidence>
<name>A0A6G0XRY8_9STRA</name>